<dbReference type="CDD" id="cd17325">
    <property type="entry name" value="MFS_MdtG_SLC18_like"/>
    <property type="match status" value="1"/>
</dbReference>
<organism evidence="9 10">
    <name type="scientific">Oceanitalea stevensii</name>
    <dbReference type="NCBI Taxonomy" id="2763072"/>
    <lineage>
        <taxon>Bacteria</taxon>
        <taxon>Bacillati</taxon>
        <taxon>Actinomycetota</taxon>
        <taxon>Actinomycetes</taxon>
        <taxon>Micrococcales</taxon>
        <taxon>Bogoriellaceae</taxon>
        <taxon>Georgenia</taxon>
    </lineage>
</organism>
<feature type="domain" description="Major facilitator superfamily (MFS) profile" evidence="8">
    <location>
        <begin position="14"/>
        <end position="398"/>
    </location>
</feature>
<evidence type="ECO:0000313" key="9">
    <source>
        <dbReference type="EMBL" id="MBD8061893.1"/>
    </source>
</evidence>
<comment type="similarity">
    <text evidence="2">Belongs to the major facilitator superfamily. Folate-biopterin transporter (TC 2.A.71) family.</text>
</comment>
<feature type="transmembrane region" description="Helical" evidence="7">
    <location>
        <begin position="80"/>
        <end position="99"/>
    </location>
</feature>
<dbReference type="PANTHER" id="PTHR42718:SF9">
    <property type="entry name" value="MAJOR FACILITATOR SUPERFAMILY MULTIDRUG TRANSPORTER MFSC"/>
    <property type="match status" value="1"/>
</dbReference>
<evidence type="ECO:0000256" key="5">
    <source>
        <dbReference type="ARBA" id="ARBA00022989"/>
    </source>
</evidence>
<keyword evidence="4 7" id="KW-0812">Transmembrane</keyword>
<evidence type="ECO:0000256" key="6">
    <source>
        <dbReference type="ARBA" id="ARBA00023136"/>
    </source>
</evidence>
<evidence type="ECO:0000259" key="8">
    <source>
        <dbReference type="PROSITE" id="PS50850"/>
    </source>
</evidence>
<feature type="transmembrane region" description="Helical" evidence="7">
    <location>
        <begin position="141"/>
        <end position="161"/>
    </location>
</feature>
<evidence type="ECO:0000256" key="4">
    <source>
        <dbReference type="ARBA" id="ARBA00022692"/>
    </source>
</evidence>
<sequence>MSPQTSPRPALPREIWVLAGAALLIALGYGLVAPVLPQFARSFDVSVAAASFVVSAFSLCRLLFAPAGGALIARLGERRIYLSGLLVVALSSVATALAQDYVQLLIFRGLGGIGSTMFTVSAMGLIVRLAPPTARGRASSLYATAFLLGNIAGPVVGGLLAELGLRVPFMVYAVALVLAAGVVWRLLPETGGRGAARAGSTSAEPPMLFGEALRDSAFRAALVSGFANGWSNFGVRVALLPLFAAAALDAGPWAAGAALAVFAVGNALALNLAGRLADVRGRRPLIMVGLLVNGVFTAVLGLSGNIVVVLTVSVLAGVGAGLLNPAQQATVADVVGSERSGGKVLAGFQMAQDAGAILGPVLAGALADRYGYDVAFAVSGAITLLAGLAWLGARETLAGARPSASS</sequence>
<feature type="transmembrane region" description="Helical" evidence="7">
    <location>
        <begin position="374"/>
        <end position="393"/>
    </location>
</feature>
<evidence type="ECO:0000256" key="2">
    <source>
        <dbReference type="ARBA" id="ARBA00007015"/>
    </source>
</evidence>
<name>A0ABR8Z0S1_9MICO</name>
<comment type="caution">
    <text evidence="9">The sequence shown here is derived from an EMBL/GenBank/DDBJ whole genome shotgun (WGS) entry which is preliminary data.</text>
</comment>
<proteinExistence type="inferred from homology"/>
<dbReference type="SUPFAM" id="SSF103473">
    <property type="entry name" value="MFS general substrate transporter"/>
    <property type="match status" value="1"/>
</dbReference>
<dbReference type="RefSeq" id="WP_251838947.1">
    <property type="nucleotide sequence ID" value="NZ_JACSPO010000001.1"/>
</dbReference>
<dbReference type="InterPro" id="IPR011701">
    <property type="entry name" value="MFS"/>
</dbReference>
<feature type="transmembrane region" description="Helical" evidence="7">
    <location>
        <begin position="15"/>
        <end position="36"/>
    </location>
</feature>
<dbReference type="PANTHER" id="PTHR42718">
    <property type="entry name" value="MAJOR FACILITATOR SUPERFAMILY MULTIDRUG TRANSPORTER MFSC"/>
    <property type="match status" value="1"/>
</dbReference>
<dbReference type="Gene3D" id="1.20.1720.10">
    <property type="entry name" value="Multidrug resistance protein D"/>
    <property type="match status" value="1"/>
</dbReference>
<reference evidence="9 10" key="1">
    <citation type="submission" date="2020-08" db="EMBL/GenBank/DDBJ databases">
        <title>A Genomic Blueprint of the Chicken Gut Microbiome.</title>
        <authorList>
            <person name="Gilroy R."/>
            <person name="Ravi A."/>
            <person name="Getino M."/>
            <person name="Pursley I."/>
            <person name="Horton D.L."/>
            <person name="Alikhan N.-F."/>
            <person name="Baker D."/>
            <person name="Gharbi K."/>
            <person name="Hall N."/>
            <person name="Watson M."/>
            <person name="Adriaenssens E.M."/>
            <person name="Foster-Nyarko E."/>
            <person name="Jarju S."/>
            <person name="Secka A."/>
            <person name="Antonio M."/>
            <person name="Oren A."/>
            <person name="Chaudhuri R."/>
            <person name="La Ragione R.M."/>
            <person name="Hildebrand F."/>
            <person name="Pallen M.J."/>
        </authorList>
    </citation>
    <scope>NUCLEOTIDE SEQUENCE [LARGE SCALE GENOMIC DNA]</scope>
    <source>
        <strain evidence="9 10">Sa1BUA1</strain>
    </source>
</reference>
<dbReference type="InterPro" id="IPR020846">
    <property type="entry name" value="MFS_dom"/>
</dbReference>
<keyword evidence="3" id="KW-0813">Transport</keyword>
<accession>A0ABR8Z0S1</accession>
<dbReference type="PROSITE" id="PS50850">
    <property type="entry name" value="MFS"/>
    <property type="match status" value="1"/>
</dbReference>
<dbReference type="InterPro" id="IPR039309">
    <property type="entry name" value="BT1"/>
</dbReference>
<dbReference type="Pfam" id="PF07690">
    <property type="entry name" value="MFS_1"/>
    <property type="match status" value="1"/>
</dbReference>
<evidence type="ECO:0000256" key="7">
    <source>
        <dbReference type="SAM" id="Phobius"/>
    </source>
</evidence>
<evidence type="ECO:0000256" key="1">
    <source>
        <dbReference type="ARBA" id="ARBA00004651"/>
    </source>
</evidence>
<feature type="transmembrane region" description="Helical" evidence="7">
    <location>
        <begin position="167"/>
        <end position="187"/>
    </location>
</feature>
<protein>
    <submittedName>
        <fullName evidence="9">MFS transporter</fullName>
    </submittedName>
</protein>
<gene>
    <name evidence="9" type="ORF">H9624_06105</name>
</gene>
<dbReference type="Proteomes" id="UP000661894">
    <property type="component" value="Unassembled WGS sequence"/>
</dbReference>
<feature type="transmembrane region" description="Helical" evidence="7">
    <location>
        <begin position="253"/>
        <end position="273"/>
    </location>
</feature>
<dbReference type="InterPro" id="IPR036259">
    <property type="entry name" value="MFS_trans_sf"/>
</dbReference>
<dbReference type="InterPro" id="IPR001958">
    <property type="entry name" value="Tet-R_TetA/multi-R_MdtG-like"/>
</dbReference>
<dbReference type="Pfam" id="PF03092">
    <property type="entry name" value="BT1"/>
    <property type="match status" value="1"/>
</dbReference>
<dbReference type="Gene3D" id="1.20.1250.20">
    <property type="entry name" value="MFS general substrate transporter like domains"/>
    <property type="match status" value="1"/>
</dbReference>
<dbReference type="PRINTS" id="PR01035">
    <property type="entry name" value="TCRTETA"/>
</dbReference>
<evidence type="ECO:0000256" key="3">
    <source>
        <dbReference type="ARBA" id="ARBA00022448"/>
    </source>
</evidence>
<keyword evidence="6 7" id="KW-0472">Membrane</keyword>
<comment type="subcellular location">
    <subcellularLocation>
        <location evidence="1">Cell membrane</location>
        <topology evidence="1">Multi-pass membrane protein</topology>
    </subcellularLocation>
</comment>
<evidence type="ECO:0000313" key="10">
    <source>
        <dbReference type="Proteomes" id="UP000661894"/>
    </source>
</evidence>
<keyword evidence="5 7" id="KW-1133">Transmembrane helix</keyword>
<feature type="transmembrane region" description="Helical" evidence="7">
    <location>
        <begin position="285"/>
        <end position="318"/>
    </location>
</feature>
<feature type="transmembrane region" description="Helical" evidence="7">
    <location>
        <begin position="105"/>
        <end position="129"/>
    </location>
</feature>
<dbReference type="EMBL" id="JACSPO010000001">
    <property type="protein sequence ID" value="MBD8061893.1"/>
    <property type="molecule type" value="Genomic_DNA"/>
</dbReference>
<feature type="transmembrane region" description="Helical" evidence="7">
    <location>
        <begin position="48"/>
        <end position="73"/>
    </location>
</feature>
<keyword evidence="10" id="KW-1185">Reference proteome</keyword>